<evidence type="ECO:0000313" key="5">
    <source>
        <dbReference type="Proteomes" id="UP001150538"/>
    </source>
</evidence>
<dbReference type="Proteomes" id="UP001150538">
    <property type="component" value="Unassembled WGS sequence"/>
</dbReference>
<dbReference type="SUPFAM" id="SSF143113">
    <property type="entry name" value="NAP-like"/>
    <property type="match status" value="1"/>
</dbReference>
<feature type="compositionally biased region" description="Polar residues" evidence="3">
    <location>
        <begin position="1"/>
        <end position="13"/>
    </location>
</feature>
<dbReference type="Pfam" id="PF00956">
    <property type="entry name" value="NAP"/>
    <property type="match status" value="1"/>
</dbReference>
<dbReference type="FunFam" id="1.20.5.1500:FF:000001">
    <property type="entry name" value="Nucleosome assembly protein 1-like 1"/>
    <property type="match status" value="1"/>
</dbReference>
<comment type="similarity">
    <text evidence="1 2">Belongs to the nucleosome assembly protein (NAP) family.</text>
</comment>
<feature type="region of interest" description="Disordered" evidence="3">
    <location>
        <begin position="353"/>
        <end position="403"/>
    </location>
</feature>
<evidence type="ECO:0000256" key="1">
    <source>
        <dbReference type="ARBA" id="ARBA00009947"/>
    </source>
</evidence>
<dbReference type="GO" id="GO:0006334">
    <property type="term" value="P:nucleosome assembly"/>
    <property type="evidence" value="ECO:0007669"/>
    <property type="project" value="InterPro"/>
</dbReference>
<organism evidence="4 5">
    <name type="scientific">Mycoemilia scoparia</name>
    <dbReference type="NCBI Taxonomy" id="417184"/>
    <lineage>
        <taxon>Eukaryota</taxon>
        <taxon>Fungi</taxon>
        <taxon>Fungi incertae sedis</taxon>
        <taxon>Zoopagomycota</taxon>
        <taxon>Kickxellomycotina</taxon>
        <taxon>Kickxellomycetes</taxon>
        <taxon>Kickxellales</taxon>
        <taxon>Kickxellaceae</taxon>
        <taxon>Mycoemilia</taxon>
    </lineage>
</organism>
<dbReference type="OrthoDB" id="27325at2759"/>
<dbReference type="InterPro" id="IPR002164">
    <property type="entry name" value="NAP_family"/>
</dbReference>
<name>A0A9W8A8P4_9FUNG</name>
<protein>
    <submittedName>
        <fullName evidence="4">Histone chaperone</fullName>
    </submittedName>
</protein>
<dbReference type="EMBL" id="JANBPU010000022">
    <property type="protein sequence ID" value="KAJ1919763.1"/>
    <property type="molecule type" value="Genomic_DNA"/>
</dbReference>
<dbReference type="PANTHER" id="PTHR11875">
    <property type="entry name" value="TESTIS-SPECIFIC Y-ENCODED PROTEIN"/>
    <property type="match status" value="1"/>
</dbReference>
<keyword evidence="5" id="KW-1185">Reference proteome</keyword>
<dbReference type="Gene3D" id="3.30.1120.90">
    <property type="entry name" value="Nucleosome assembly protein"/>
    <property type="match status" value="1"/>
</dbReference>
<dbReference type="AlphaFoldDB" id="A0A9W8A8P4"/>
<dbReference type="GO" id="GO:0005634">
    <property type="term" value="C:nucleus"/>
    <property type="evidence" value="ECO:0007669"/>
    <property type="project" value="InterPro"/>
</dbReference>
<comment type="caution">
    <text evidence="4">The sequence shown here is derived from an EMBL/GenBank/DDBJ whole genome shotgun (WGS) entry which is preliminary data.</text>
</comment>
<feature type="region of interest" description="Disordered" evidence="3">
    <location>
        <begin position="1"/>
        <end position="27"/>
    </location>
</feature>
<feature type="compositionally biased region" description="Acidic residues" evidence="3">
    <location>
        <begin position="357"/>
        <end position="385"/>
    </location>
</feature>
<evidence type="ECO:0000313" key="4">
    <source>
        <dbReference type="EMBL" id="KAJ1919763.1"/>
    </source>
</evidence>
<proteinExistence type="inferred from homology"/>
<reference evidence="4" key="1">
    <citation type="submission" date="2022-07" db="EMBL/GenBank/DDBJ databases">
        <title>Phylogenomic reconstructions and comparative analyses of Kickxellomycotina fungi.</title>
        <authorList>
            <person name="Reynolds N.K."/>
            <person name="Stajich J.E."/>
            <person name="Barry K."/>
            <person name="Grigoriev I.V."/>
            <person name="Crous P."/>
            <person name="Smith M.E."/>
        </authorList>
    </citation>
    <scope>NUCLEOTIDE SEQUENCE</scope>
    <source>
        <strain evidence="4">NBRC 100468</strain>
    </source>
</reference>
<dbReference type="InterPro" id="IPR037231">
    <property type="entry name" value="NAP-like_sf"/>
</dbReference>
<evidence type="ECO:0000256" key="3">
    <source>
        <dbReference type="SAM" id="MobiDB-lite"/>
    </source>
</evidence>
<accession>A0A9W8A8P4</accession>
<gene>
    <name evidence="4" type="primary">NAP1</name>
    <name evidence="4" type="ORF">H4219_001793</name>
</gene>
<feature type="compositionally biased region" description="Basic and acidic residues" evidence="3">
    <location>
        <begin position="149"/>
        <end position="172"/>
    </location>
</feature>
<evidence type="ECO:0000256" key="2">
    <source>
        <dbReference type="RuleBase" id="RU003876"/>
    </source>
</evidence>
<sequence>MSSKPIDIPTSQADADAAPTPQNTPAVNAPISQSILAARENAPGATPNAALMGLLQGRLNSLIGMSSGYIESLPKPVRERINALRAVQAKHTDLETEFHKELYELEKKYNKLYEPLYKRRQEIVTGSVQPTEDEIKKGAEIEAEEKDPEESKVEEIKDEEKPEGEESKDSEAPKGIPEFWSTALQNHPRLAELITERDAEALKHLTDITLEYLEGEELGFNINFEFEENPFFENKTLTKTFHYSLTEEPGSMTSIKATGTEIKWKEDKDLTVITETKKQRHKATNRTRVVKRTVPAETFFTFFDTLSEDDEEAEEDFEIQERIEAEYELGEEFKEQIIPRAVDWFTGKAISQAFSDNEFEDDPFDGEYDDDESDDDEFDEDDDEEGLSHSAKNSEKPPQCNQQ</sequence>
<dbReference type="Gene3D" id="1.20.5.1500">
    <property type="match status" value="1"/>
</dbReference>
<feature type="region of interest" description="Disordered" evidence="3">
    <location>
        <begin position="129"/>
        <end position="175"/>
    </location>
</feature>